<protein>
    <submittedName>
        <fullName evidence="1">Uncharacterized protein</fullName>
    </submittedName>
</protein>
<gene>
    <name evidence="1" type="ORF">HGM15179_014066</name>
</gene>
<sequence>MRCDSSRSIQRVETLWKQRLCGKRLHGHVPGCSLAVKGGPLDHSQDIYGGSDGFNTVGIVKGVVTWIGMWEHEEDLPAKVEIYNKKKVGDNLETGIGRSWWDMSSQAKLARPFLGNDVNAMKCLRCFRRDPMGKTERPGVTGKWVNNFPLPEGRDKWDIGKKFFPVRVLGWNPSVDSRIEENELCLPAGVQDPTDPGHIPIGVSYSNQDPDPQGLIEAYLFLDDPVGIDYLLFHNPWDSCTARDSFLIHTGLRERCRLLELFRSEKTSKIIESNLGPIPTLLPAQSIECHVQSFLGYLQEWGLHHLPGQPLTTFSMKKFLLMSNLNLP</sequence>
<evidence type="ECO:0000313" key="2">
    <source>
        <dbReference type="Proteomes" id="UP000796761"/>
    </source>
</evidence>
<name>A0A8K1G6X9_9PASS</name>
<reference evidence="1" key="1">
    <citation type="submission" date="2019-04" db="EMBL/GenBank/DDBJ databases">
        <title>Genome assembly of Zosterops borbonicus 15179.</title>
        <authorList>
            <person name="Leroy T."/>
            <person name="Anselmetti Y."/>
            <person name="Tilak M.-K."/>
            <person name="Nabholz B."/>
        </authorList>
    </citation>
    <scope>NUCLEOTIDE SEQUENCE</scope>
    <source>
        <strain evidence="1">HGM_15179</strain>
        <tissue evidence="1">Muscle</tissue>
    </source>
</reference>
<dbReference type="AlphaFoldDB" id="A0A8K1G6X9"/>
<accession>A0A8K1G6X9</accession>
<dbReference type="EMBL" id="SWJQ01000546">
    <property type="protein sequence ID" value="TRZ13035.1"/>
    <property type="molecule type" value="Genomic_DNA"/>
</dbReference>
<organism evidence="1 2">
    <name type="scientific">Zosterops borbonicus</name>
    <dbReference type="NCBI Taxonomy" id="364589"/>
    <lineage>
        <taxon>Eukaryota</taxon>
        <taxon>Metazoa</taxon>
        <taxon>Chordata</taxon>
        <taxon>Craniata</taxon>
        <taxon>Vertebrata</taxon>
        <taxon>Euteleostomi</taxon>
        <taxon>Archelosauria</taxon>
        <taxon>Archosauria</taxon>
        <taxon>Dinosauria</taxon>
        <taxon>Saurischia</taxon>
        <taxon>Theropoda</taxon>
        <taxon>Coelurosauria</taxon>
        <taxon>Aves</taxon>
        <taxon>Neognathae</taxon>
        <taxon>Neoaves</taxon>
        <taxon>Telluraves</taxon>
        <taxon>Australaves</taxon>
        <taxon>Passeriformes</taxon>
        <taxon>Sylvioidea</taxon>
        <taxon>Zosteropidae</taxon>
        <taxon>Zosterops</taxon>
    </lineage>
</organism>
<proteinExistence type="predicted"/>
<keyword evidence="2" id="KW-1185">Reference proteome</keyword>
<dbReference type="Proteomes" id="UP000796761">
    <property type="component" value="Unassembled WGS sequence"/>
</dbReference>
<comment type="caution">
    <text evidence="1">The sequence shown here is derived from an EMBL/GenBank/DDBJ whole genome shotgun (WGS) entry which is preliminary data.</text>
</comment>
<evidence type="ECO:0000313" key="1">
    <source>
        <dbReference type="EMBL" id="TRZ13035.1"/>
    </source>
</evidence>